<evidence type="ECO:0000256" key="6">
    <source>
        <dbReference type="ARBA" id="ARBA00022777"/>
    </source>
</evidence>
<dbReference type="PANTHER" id="PTHR21499">
    <property type="entry name" value="ASPARTATE KINASE"/>
    <property type="match status" value="1"/>
</dbReference>
<dbReference type="PROSITE" id="PS51671">
    <property type="entry name" value="ACT"/>
    <property type="match status" value="1"/>
</dbReference>
<keyword evidence="12" id="KW-1185">Reference proteome</keyword>
<evidence type="ECO:0000256" key="2">
    <source>
        <dbReference type="ARBA" id="ARBA00005139"/>
    </source>
</evidence>
<keyword evidence="6" id="KW-0808">Transferase</keyword>
<feature type="domain" description="ACT" evidence="10">
    <location>
        <begin position="96"/>
        <end position="150"/>
    </location>
</feature>
<dbReference type="EMBL" id="JACOGI010000001">
    <property type="protein sequence ID" value="MBC3515758.1"/>
    <property type="molecule type" value="Genomic_DNA"/>
</dbReference>
<dbReference type="EC" id="2.7.2.4" evidence="4"/>
<comment type="catalytic activity">
    <reaction evidence="9">
        <text>L-aspartate + ATP = 4-phospho-L-aspartate + ADP</text>
        <dbReference type="Rhea" id="RHEA:23776"/>
        <dbReference type="ChEBI" id="CHEBI:29991"/>
        <dbReference type="ChEBI" id="CHEBI:30616"/>
        <dbReference type="ChEBI" id="CHEBI:57535"/>
        <dbReference type="ChEBI" id="CHEBI:456216"/>
        <dbReference type="EC" id="2.7.2.4"/>
    </reaction>
</comment>
<dbReference type="GO" id="GO:0004072">
    <property type="term" value="F:aspartate kinase activity"/>
    <property type="evidence" value="ECO:0007669"/>
    <property type="project" value="UniProtKB-EC"/>
</dbReference>
<proteinExistence type="inferred from homology"/>
<name>A0A8J6INV3_9FIRM</name>
<dbReference type="AlphaFoldDB" id="A0A8J6INV3"/>
<comment type="similarity">
    <text evidence="3">Belongs to the aspartokinase family.</text>
</comment>
<evidence type="ECO:0000256" key="7">
    <source>
        <dbReference type="ARBA" id="ARBA00022840"/>
    </source>
</evidence>
<comment type="pathway">
    <text evidence="2">Amino-acid biosynthesis; L-threonine biosynthesis; L-threonine from L-aspartate: step 1/5.</text>
</comment>
<dbReference type="SUPFAM" id="SSF55021">
    <property type="entry name" value="ACT-like"/>
    <property type="match status" value="2"/>
</dbReference>
<gene>
    <name evidence="11" type="ORF">H8K20_04995</name>
</gene>
<protein>
    <recommendedName>
        <fullName evidence="4">aspartate kinase</fullName>
        <ecNumber evidence="4">2.7.2.4</ecNumber>
    </recommendedName>
</protein>
<organism evidence="11 12">
    <name type="scientific">Neobittarella massiliensis</name>
    <name type="common">ex Bilen et al. 2018</name>
    <dbReference type="NCBI Taxonomy" id="2041842"/>
    <lineage>
        <taxon>Bacteria</taxon>
        <taxon>Bacillati</taxon>
        <taxon>Bacillota</taxon>
        <taxon>Clostridia</taxon>
        <taxon>Eubacteriales</taxon>
        <taxon>Oscillospiraceae</taxon>
        <taxon>Neobittarella (ex Bilen et al. 2018)</taxon>
    </lineage>
</organism>
<dbReference type="GO" id="GO:0009089">
    <property type="term" value="P:lysine biosynthetic process via diaminopimelate"/>
    <property type="evidence" value="ECO:0007669"/>
    <property type="project" value="TreeGrafter"/>
</dbReference>
<dbReference type="GO" id="GO:0005524">
    <property type="term" value="F:ATP binding"/>
    <property type="evidence" value="ECO:0007669"/>
    <property type="project" value="UniProtKB-KW"/>
</dbReference>
<evidence type="ECO:0000256" key="5">
    <source>
        <dbReference type="ARBA" id="ARBA00022741"/>
    </source>
</evidence>
<evidence type="ECO:0000256" key="4">
    <source>
        <dbReference type="ARBA" id="ARBA00013059"/>
    </source>
</evidence>
<keyword evidence="5" id="KW-0547">Nucleotide-binding</keyword>
<evidence type="ECO:0000313" key="12">
    <source>
        <dbReference type="Proteomes" id="UP000597668"/>
    </source>
</evidence>
<dbReference type="InterPro" id="IPR054352">
    <property type="entry name" value="ACT_Aspartokinase"/>
</dbReference>
<evidence type="ECO:0000256" key="1">
    <source>
        <dbReference type="ARBA" id="ARBA00004986"/>
    </source>
</evidence>
<dbReference type="UniPathway" id="UPA00051">
    <property type="reaction ID" value="UER00462"/>
</dbReference>
<evidence type="ECO:0000256" key="8">
    <source>
        <dbReference type="ARBA" id="ARBA00023154"/>
    </source>
</evidence>
<evidence type="ECO:0000256" key="9">
    <source>
        <dbReference type="ARBA" id="ARBA00047872"/>
    </source>
</evidence>
<comment type="caution">
    <text evidence="11">The sequence shown here is derived from an EMBL/GenBank/DDBJ whole genome shotgun (WGS) entry which is preliminary data.</text>
</comment>
<dbReference type="Pfam" id="PF22468">
    <property type="entry name" value="ACT_9"/>
    <property type="match status" value="1"/>
</dbReference>
<dbReference type="GO" id="GO:0009088">
    <property type="term" value="P:threonine biosynthetic process"/>
    <property type="evidence" value="ECO:0007669"/>
    <property type="project" value="UniProtKB-UniPathway"/>
</dbReference>
<keyword evidence="8" id="KW-0028">Amino-acid biosynthesis</keyword>
<accession>A0A8J6INV3</accession>
<dbReference type="GO" id="GO:0009090">
    <property type="term" value="P:homoserine biosynthetic process"/>
    <property type="evidence" value="ECO:0007669"/>
    <property type="project" value="TreeGrafter"/>
</dbReference>
<keyword evidence="8" id="KW-0457">Lysine biosynthesis</keyword>
<comment type="pathway">
    <text evidence="1">Amino-acid biosynthesis; L-methionine biosynthesis via de novo pathway; L-homoserine from L-aspartate: step 1/3.</text>
</comment>
<evidence type="ECO:0000313" key="11">
    <source>
        <dbReference type="EMBL" id="MBC3515758.1"/>
    </source>
</evidence>
<sequence>MLGVSSVSVIEDQMVLTFSDVQSGSDFVQVVFGQMAESAVNVDMISLIPDQSASYSLALTTSNQYYPQLMQLLGSLRGRFPQVKFGISDGYAKVISAGEEMKSQPGVAAAVITAVRRSGVDIQMITTSETDISLLVQSVHADTVKSALEG</sequence>
<dbReference type="GO" id="GO:0005829">
    <property type="term" value="C:cytosol"/>
    <property type="evidence" value="ECO:0007669"/>
    <property type="project" value="TreeGrafter"/>
</dbReference>
<dbReference type="Gene3D" id="3.30.2130.10">
    <property type="entry name" value="VC0802-like"/>
    <property type="match status" value="1"/>
</dbReference>
<evidence type="ECO:0000256" key="3">
    <source>
        <dbReference type="ARBA" id="ARBA00010122"/>
    </source>
</evidence>
<keyword evidence="7" id="KW-0067">ATP-binding</keyword>
<evidence type="ECO:0000259" key="10">
    <source>
        <dbReference type="PROSITE" id="PS51671"/>
    </source>
</evidence>
<keyword evidence="6" id="KW-0418">Kinase</keyword>
<dbReference type="RefSeq" id="WP_186487662.1">
    <property type="nucleotide sequence ID" value="NZ_JACOGI010000001.1"/>
</dbReference>
<dbReference type="InterPro" id="IPR002912">
    <property type="entry name" value="ACT_dom"/>
</dbReference>
<dbReference type="PANTHER" id="PTHR21499:SF59">
    <property type="entry name" value="ASPARTOKINASE"/>
    <property type="match status" value="1"/>
</dbReference>
<dbReference type="UniPathway" id="UPA00050">
    <property type="reaction ID" value="UER00461"/>
</dbReference>
<reference evidence="11" key="1">
    <citation type="submission" date="2020-08" db="EMBL/GenBank/DDBJ databases">
        <authorList>
            <person name="Liu C."/>
            <person name="Sun Q."/>
        </authorList>
    </citation>
    <scope>NUCLEOTIDE SEQUENCE</scope>
    <source>
        <strain evidence="11">NSJ-65</strain>
    </source>
</reference>
<dbReference type="Proteomes" id="UP000597668">
    <property type="component" value="Unassembled WGS sequence"/>
</dbReference>
<dbReference type="InterPro" id="IPR045865">
    <property type="entry name" value="ACT-like_dom_sf"/>
</dbReference>